<gene>
    <name evidence="2" type="ORF">CTEN210_10171</name>
</gene>
<dbReference type="EMBL" id="BLLK01000047">
    <property type="protein sequence ID" value="GFH53695.1"/>
    <property type="molecule type" value="Genomic_DNA"/>
</dbReference>
<proteinExistence type="predicted"/>
<accession>A0AAD3CZC2</accession>
<evidence type="ECO:0000256" key="1">
    <source>
        <dbReference type="SAM" id="MobiDB-lite"/>
    </source>
</evidence>
<evidence type="ECO:0000313" key="2">
    <source>
        <dbReference type="EMBL" id="GFH53695.1"/>
    </source>
</evidence>
<name>A0AAD3CZC2_9STRA</name>
<comment type="caution">
    <text evidence="2">The sequence shown here is derived from an EMBL/GenBank/DDBJ whole genome shotgun (WGS) entry which is preliminary data.</text>
</comment>
<organism evidence="2 3">
    <name type="scientific">Chaetoceros tenuissimus</name>
    <dbReference type="NCBI Taxonomy" id="426638"/>
    <lineage>
        <taxon>Eukaryota</taxon>
        <taxon>Sar</taxon>
        <taxon>Stramenopiles</taxon>
        <taxon>Ochrophyta</taxon>
        <taxon>Bacillariophyta</taxon>
        <taxon>Coscinodiscophyceae</taxon>
        <taxon>Chaetocerotophycidae</taxon>
        <taxon>Chaetocerotales</taxon>
        <taxon>Chaetocerotaceae</taxon>
        <taxon>Chaetoceros</taxon>
    </lineage>
</organism>
<feature type="region of interest" description="Disordered" evidence="1">
    <location>
        <begin position="873"/>
        <end position="895"/>
    </location>
</feature>
<dbReference type="AlphaFoldDB" id="A0AAD3CZC2"/>
<reference evidence="2 3" key="1">
    <citation type="journal article" date="2021" name="Sci. Rep.">
        <title>The genome of the diatom Chaetoceros tenuissimus carries an ancient integrated fragment of an extant virus.</title>
        <authorList>
            <person name="Hongo Y."/>
            <person name="Kimura K."/>
            <person name="Takaki Y."/>
            <person name="Yoshida Y."/>
            <person name="Baba S."/>
            <person name="Kobayashi G."/>
            <person name="Nagasaki K."/>
            <person name="Hano T."/>
            <person name="Tomaru Y."/>
        </authorList>
    </citation>
    <scope>NUCLEOTIDE SEQUENCE [LARGE SCALE GENOMIC DNA]</scope>
    <source>
        <strain evidence="2 3">NIES-3715</strain>
    </source>
</reference>
<dbReference type="Proteomes" id="UP001054902">
    <property type="component" value="Unassembled WGS sequence"/>
</dbReference>
<protein>
    <submittedName>
        <fullName evidence="2">Uncharacterized protein</fullName>
    </submittedName>
</protein>
<keyword evidence="3" id="KW-1185">Reference proteome</keyword>
<evidence type="ECO:0000313" key="3">
    <source>
        <dbReference type="Proteomes" id="UP001054902"/>
    </source>
</evidence>
<sequence length="895" mass="100939">MTSTHQPSRLTLDQPEDIIRFAISKEFLSPLERVMFASSMAPLNDASNTSNNQHISYLSKQLIMDSKTKLVSLDLTELGDCVLARMTDVDLYRILRCVHLYVHTFRLGNCIKVQGWGLAPLKHSSKLRNMDMSKIASGKCQLQEEMTLPILLSIINTFGNSFRVVQFPVDWRAKGKENKLLRIFLLAFDEKLCDRHLHCYECDYCIHSDESDMYAAKDELKYFCEGKDTYGLQQNVCYECSDVACDDGNGDCWLDRCKVCRTVACSEKCSNMRYCEPCSEEYCTSCRNVLDCINCDTPSCRDCCIDEICSYCGKLDCCEGTFKCSECGVRSCDECFEVRYCVRCDSGHCMECIPTLRCDACHEPSCRNCCIDEICSYCGKLDCCEGTFKCSECGVKSCDDCDEVRYCERCDSAHCMECNPTWRCDECHEPSCMVDVCSDCGKKTCTSCSVWCDQCEPEDIIRFAISKEFLSPLERIMFASSMAPLNDAHDASNNQHISYLSKQIIMDSKTKLVSLDLTALGDALLARMTDVDIYRILRCVHLYVHTFRLGNCTKVQGWGLAPLKHSTKLRNMDMSKIAIGKCQLQEKMTLPILHSIINTFGNKLQVVQFPVDWRAKGKENKLLHRFLLAFDETLNSRHLHCHECDYCIHSDEDECDMYPAKDGLKYFGEGKDTYGLQQYVCYECSEITCDFDGCYLDKCKVCQTVACQEKCSKMRWCEGCGEDYCTSCEDVLECTNCDIQLCRECCRDEICSFCGNLDCCEGTFCSECGGRSCGECFEVRWCDECDSGHCMECIPTWGCDECHDFSCRVALCSGCDKASCRSCSKVLPCMSPRCDDFHCYECLTSNCSDGAMGLMVNHALSALMESLSLEVQGGDSSDAVGSEEAEGTDANGYDV</sequence>